<organism evidence="9 10">
    <name type="scientific">Ceutorhynchus assimilis</name>
    <name type="common">cabbage seed weevil</name>
    <dbReference type="NCBI Taxonomy" id="467358"/>
    <lineage>
        <taxon>Eukaryota</taxon>
        <taxon>Metazoa</taxon>
        <taxon>Ecdysozoa</taxon>
        <taxon>Arthropoda</taxon>
        <taxon>Hexapoda</taxon>
        <taxon>Insecta</taxon>
        <taxon>Pterygota</taxon>
        <taxon>Neoptera</taxon>
        <taxon>Endopterygota</taxon>
        <taxon>Coleoptera</taxon>
        <taxon>Polyphaga</taxon>
        <taxon>Cucujiformia</taxon>
        <taxon>Curculionidae</taxon>
        <taxon>Ceutorhynchinae</taxon>
        <taxon>Ceutorhynchus</taxon>
    </lineage>
</organism>
<keyword evidence="6 7" id="KW-0472">Membrane</keyword>
<dbReference type="Pfam" id="PF01529">
    <property type="entry name" value="DHHC"/>
    <property type="match status" value="1"/>
</dbReference>
<dbReference type="SMART" id="SM00248">
    <property type="entry name" value="ANK"/>
    <property type="match status" value="6"/>
</dbReference>
<evidence type="ECO:0000256" key="5">
    <source>
        <dbReference type="ARBA" id="ARBA00023043"/>
    </source>
</evidence>
<dbReference type="Pfam" id="PF13637">
    <property type="entry name" value="Ank_4"/>
    <property type="match status" value="1"/>
</dbReference>
<dbReference type="GO" id="GO:0000139">
    <property type="term" value="C:Golgi membrane"/>
    <property type="evidence" value="ECO:0007669"/>
    <property type="project" value="TreeGrafter"/>
</dbReference>
<feature type="domain" description="Palmitoyltransferase DHHC" evidence="8">
    <location>
        <begin position="367"/>
        <end position="480"/>
    </location>
</feature>
<reference evidence="9" key="1">
    <citation type="submission" date="2022-01" db="EMBL/GenBank/DDBJ databases">
        <authorList>
            <person name="King R."/>
        </authorList>
    </citation>
    <scope>NUCLEOTIDE SEQUENCE</scope>
</reference>
<evidence type="ECO:0000256" key="6">
    <source>
        <dbReference type="ARBA" id="ARBA00023136"/>
    </source>
</evidence>
<keyword evidence="2 7" id="KW-0812">Transmembrane</keyword>
<dbReference type="PANTHER" id="PTHR24161:SF17">
    <property type="entry name" value="PALMITOYLTRANSFERASE"/>
    <property type="match status" value="1"/>
</dbReference>
<dbReference type="GO" id="GO:0019706">
    <property type="term" value="F:protein-cysteine S-palmitoyltransferase activity"/>
    <property type="evidence" value="ECO:0007669"/>
    <property type="project" value="UniProtKB-EC"/>
</dbReference>
<proteinExistence type="inferred from homology"/>
<dbReference type="SUPFAM" id="SSF48403">
    <property type="entry name" value="Ankyrin repeat"/>
    <property type="match status" value="1"/>
</dbReference>
<dbReference type="InterPro" id="IPR002110">
    <property type="entry name" value="Ankyrin_rpt"/>
</dbReference>
<feature type="transmembrane region" description="Helical" evidence="7">
    <location>
        <begin position="411"/>
        <end position="444"/>
    </location>
</feature>
<evidence type="ECO:0000256" key="7">
    <source>
        <dbReference type="RuleBase" id="RU079119"/>
    </source>
</evidence>
<dbReference type="InterPro" id="IPR001594">
    <property type="entry name" value="Palmitoyltrfase_DHHC"/>
</dbReference>
<feature type="transmembrane region" description="Helical" evidence="7">
    <location>
        <begin position="280"/>
        <end position="299"/>
    </location>
</feature>
<keyword evidence="7" id="KW-0012">Acyltransferase</keyword>
<evidence type="ECO:0000256" key="1">
    <source>
        <dbReference type="ARBA" id="ARBA00004141"/>
    </source>
</evidence>
<keyword evidence="3" id="KW-0677">Repeat</keyword>
<evidence type="ECO:0000256" key="2">
    <source>
        <dbReference type="ARBA" id="ARBA00022692"/>
    </source>
</evidence>
<dbReference type="Proteomes" id="UP001152799">
    <property type="component" value="Chromosome 11"/>
</dbReference>
<keyword evidence="4 7" id="KW-1133">Transmembrane helix</keyword>
<evidence type="ECO:0000313" key="9">
    <source>
        <dbReference type="EMBL" id="CAG9762203.1"/>
    </source>
</evidence>
<evidence type="ECO:0000256" key="3">
    <source>
        <dbReference type="ARBA" id="ARBA00022737"/>
    </source>
</evidence>
<dbReference type="Gene3D" id="1.25.40.20">
    <property type="entry name" value="Ankyrin repeat-containing domain"/>
    <property type="match status" value="2"/>
</dbReference>
<dbReference type="Pfam" id="PF12796">
    <property type="entry name" value="Ank_2"/>
    <property type="match status" value="2"/>
</dbReference>
<keyword evidence="5" id="KW-0040">ANK repeat</keyword>
<keyword evidence="7" id="KW-0808">Transferase</keyword>
<comment type="domain">
    <text evidence="7">The DHHC domain is required for palmitoyltransferase activity.</text>
</comment>
<evidence type="ECO:0000256" key="4">
    <source>
        <dbReference type="ARBA" id="ARBA00022989"/>
    </source>
</evidence>
<evidence type="ECO:0000313" key="10">
    <source>
        <dbReference type="Proteomes" id="UP001152799"/>
    </source>
</evidence>
<dbReference type="OrthoDB" id="163438at2759"/>
<dbReference type="InterPro" id="IPR036770">
    <property type="entry name" value="Ankyrin_rpt-contain_sf"/>
</dbReference>
<accession>A0A9N9QKD0</accession>
<keyword evidence="10" id="KW-1185">Reference proteome</keyword>
<sequence>MVADAEHPAAPDQHEKDGGDVADIAEQSHRNIFDLVKGSEIGDVEEYVEKYGVEVLRARDEWGYTPAHWAALDGNVDLMRFFIDRGAPIDLPCLGTQGPRPIHWACRKGHAAVVQVLLQAGVTVNGADFKGLTPLMTACMFGRTATAAYLLGMGAFNHLVDINGDTAMHWAAYKGHPDLLKLLMYSGASLQKSDHFGSTPLHLACLSGSLSCVKLLCEKNDLDLEPKDKNDKTPLNLAIGHRHIDIVDILHTAIKRRSGWFPPVSEIWGLLFGRAGNSKAPLVFFMSTVLLWVYPMYIIRVIPITWNILRGSHYCFIYWNIVMWICWIVANRKNPGYIPMNSDSYARSIKQIPYFDKWKKRNAVLNRLCHTCRTLRPIRAKHCRVCNRCVSYFDHHCPFVYNCVGLKNRTWFFLFVMSVAINCSYTIYFATYCIAIEGFGIMYILGLVEAFVFSGLGWILTCTAVLHACMNLTTNEMVNYKRYPYLRDKRGRYYNPFSRGPVLNLIEFFFCTPDDLEEEPFYEYI</sequence>
<comment type="catalytic activity">
    <reaction evidence="7">
        <text>L-cysteinyl-[protein] + hexadecanoyl-CoA = S-hexadecanoyl-L-cysteinyl-[protein] + CoA</text>
        <dbReference type="Rhea" id="RHEA:36683"/>
        <dbReference type="Rhea" id="RHEA-COMP:10131"/>
        <dbReference type="Rhea" id="RHEA-COMP:11032"/>
        <dbReference type="ChEBI" id="CHEBI:29950"/>
        <dbReference type="ChEBI" id="CHEBI:57287"/>
        <dbReference type="ChEBI" id="CHEBI:57379"/>
        <dbReference type="ChEBI" id="CHEBI:74151"/>
        <dbReference type="EC" id="2.3.1.225"/>
    </reaction>
</comment>
<evidence type="ECO:0000259" key="8">
    <source>
        <dbReference type="Pfam" id="PF01529"/>
    </source>
</evidence>
<gene>
    <name evidence="9" type="ORF">CEUTPL_LOCUS2887</name>
</gene>
<protein>
    <recommendedName>
        <fullName evidence="7">Palmitoyltransferase</fullName>
        <ecNumber evidence="7">2.3.1.225</ecNumber>
    </recommendedName>
</protein>
<dbReference type="AlphaFoldDB" id="A0A9N9QKD0"/>
<feature type="transmembrane region" description="Helical" evidence="7">
    <location>
        <begin position="311"/>
        <end position="330"/>
    </location>
</feature>
<dbReference type="PANTHER" id="PTHR24161">
    <property type="entry name" value="ANK_REP_REGION DOMAIN-CONTAINING PROTEIN-RELATED"/>
    <property type="match status" value="1"/>
</dbReference>
<dbReference type="EC" id="2.3.1.225" evidence="7"/>
<comment type="subcellular location">
    <subcellularLocation>
        <location evidence="1">Membrane</location>
        <topology evidence="1">Multi-pass membrane protein</topology>
    </subcellularLocation>
</comment>
<comment type="similarity">
    <text evidence="7">Belongs to the DHHC palmitoyltransferase family.</text>
</comment>
<name>A0A9N9QKD0_9CUCU</name>
<dbReference type="EMBL" id="OU892287">
    <property type="protein sequence ID" value="CAG9762203.1"/>
    <property type="molecule type" value="Genomic_DNA"/>
</dbReference>